<feature type="compositionally biased region" description="Low complexity" evidence="1">
    <location>
        <begin position="892"/>
        <end position="903"/>
    </location>
</feature>
<keyword evidence="5" id="KW-1185">Reference proteome</keyword>
<evidence type="ECO:0000256" key="1">
    <source>
        <dbReference type="SAM" id="MobiDB-lite"/>
    </source>
</evidence>
<dbReference type="AlphaFoldDB" id="A0AAF0Y068"/>
<feature type="compositionally biased region" description="Polar residues" evidence="1">
    <location>
        <begin position="807"/>
        <end position="819"/>
    </location>
</feature>
<feature type="compositionally biased region" description="Acidic residues" evidence="1">
    <location>
        <begin position="775"/>
        <end position="784"/>
    </location>
</feature>
<feature type="transmembrane region" description="Helical" evidence="2">
    <location>
        <begin position="119"/>
        <end position="136"/>
    </location>
</feature>
<evidence type="ECO:0000259" key="3">
    <source>
        <dbReference type="SMART" id="SM00672"/>
    </source>
</evidence>
<feature type="compositionally biased region" description="Low complexity" evidence="1">
    <location>
        <begin position="51"/>
        <end position="66"/>
    </location>
</feature>
<dbReference type="RefSeq" id="XP_062623587.1">
    <property type="nucleotide sequence ID" value="XM_062767603.1"/>
</dbReference>
<keyword evidence="2" id="KW-0812">Transmembrane</keyword>
<protein>
    <submittedName>
        <fullName evidence="4">Beta-1,2-xylosyltransferase 1</fullName>
    </submittedName>
</protein>
<dbReference type="Pfam" id="PF05686">
    <property type="entry name" value="Glyco_transf_90"/>
    <property type="match status" value="1"/>
</dbReference>
<organism evidence="4 5">
    <name type="scientific">Vanrija pseudolonga</name>
    <dbReference type="NCBI Taxonomy" id="143232"/>
    <lineage>
        <taxon>Eukaryota</taxon>
        <taxon>Fungi</taxon>
        <taxon>Dikarya</taxon>
        <taxon>Basidiomycota</taxon>
        <taxon>Agaricomycotina</taxon>
        <taxon>Tremellomycetes</taxon>
        <taxon>Trichosporonales</taxon>
        <taxon>Trichosporonaceae</taxon>
        <taxon>Vanrija</taxon>
    </lineage>
</organism>
<dbReference type="InterPro" id="IPR051091">
    <property type="entry name" value="O-Glucosyltr/Glycosyltrsf_90"/>
</dbReference>
<feature type="region of interest" description="Disordered" evidence="1">
    <location>
        <begin position="759"/>
        <end position="929"/>
    </location>
</feature>
<dbReference type="EMBL" id="CP086714">
    <property type="protein sequence ID" value="WOO77555.1"/>
    <property type="molecule type" value="Genomic_DNA"/>
</dbReference>
<gene>
    <name evidence="4" type="primary">CXT1_7</name>
    <name evidence="4" type="ORF">LOC62_01G001129</name>
</gene>
<dbReference type="InterPro" id="IPR006598">
    <property type="entry name" value="CAP10"/>
</dbReference>
<dbReference type="PANTHER" id="PTHR12203:SF118">
    <property type="entry name" value="BETA-1,2-XYLOSYLTRANSFERASE 1"/>
    <property type="match status" value="1"/>
</dbReference>
<evidence type="ECO:0000313" key="4">
    <source>
        <dbReference type="EMBL" id="WOO77555.1"/>
    </source>
</evidence>
<proteinExistence type="predicted"/>
<name>A0AAF0Y068_9TREE</name>
<accession>A0AAF0Y068</accession>
<dbReference type="Proteomes" id="UP000827549">
    <property type="component" value="Chromosome 1"/>
</dbReference>
<evidence type="ECO:0000313" key="5">
    <source>
        <dbReference type="Proteomes" id="UP000827549"/>
    </source>
</evidence>
<feature type="domain" description="Glycosyl transferase CAP10" evidence="3">
    <location>
        <begin position="518"/>
        <end position="751"/>
    </location>
</feature>
<feature type="compositionally biased region" description="Polar residues" evidence="1">
    <location>
        <begin position="906"/>
        <end position="917"/>
    </location>
</feature>
<sequence length="929" mass="103284">MRLSHTRTRSRADSASGSRRQRGESVSSGSAATAAGVYAALVDSNDDDEPAPSSSSSKPKARAMSPIARKVHARRVSSSTSRRFLTTPKRGATTTPQSPPAWVPPFARRLLRPARPRRLLLLLVVVATLLLLHWLGDDGLLDHVSTQPFRWLAPPEPPCRFVSPVEAYFADLARLRGIYGNASATTTTAGAEALRSAAAAQHKHSHHVFSSTGHMVVSKDESAPHPIPLLLALGERRWEELLARQSRTLAEATMEYERRYGRVPPKGFDLWWAFASENQLVLPDEYDRINLDLAPFWALPRKEVRRRLAKVMKMNEVFVLEIKNGRVRPRIEDKGGLAWEGTWPRAKAAVKLVRSFAHHLPDLNATFSIFDQPQIYLSWGRRSSLASLGLKGQHTSLLDEEDNGNVELGRSCPPDSALRTNPTGYEGKSFIYNSLEAGDFCHNPYIVPLHGLTLEAHTPESHPRPHSQLLPLFSLAKTSINSDILVTPLDQFADRTGRDPVWEKKSDARLVWRGSPTGMAEMTRDVPWRQSHRVRLHHFANNHSLGLTSFMVPDLGHGHEQEHAHANGHYGQLRQNVPPLGYRTENGSAWGVGNYFFDMALAGQPIQCDEDDGTCDDMEREIKFARFQRSTVMNKHKFLLDIDGNGWSGRFRRLMSTNSVVIKSGIFTEWFQPHLIPWFMYIPSKLDFSDLTDILAFFRGSPKQPDLMFDGTAKALAHNGKCFVERMFRLEDLQAYMFRLFLEYARIVADDDEDMDFHYDPLLHDPVDQDVSGENGDDEDDEAERVDRVPFLGAEDVLGGGEAPPRTTATSEQHHTAPSRTPRPLGGQNGKVTTTGPNTPPGEGARRGPESSAGSVRLPTTTAADAEATTDPEGDHIIPFDQAMAELEQPPSHASASASALAHDPTTASAQRRPQVTDSDDAEEDDDFM</sequence>
<keyword evidence="2" id="KW-0472">Membrane</keyword>
<dbReference type="PANTHER" id="PTHR12203">
    <property type="entry name" value="KDEL LYS-ASP-GLU-LEU CONTAINING - RELATED"/>
    <property type="match status" value="1"/>
</dbReference>
<dbReference type="GeneID" id="87804386"/>
<keyword evidence="2" id="KW-1133">Transmembrane helix</keyword>
<feature type="region of interest" description="Disordered" evidence="1">
    <location>
        <begin position="1"/>
        <end position="100"/>
    </location>
</feature>
<feature type="compositionally biased region" description="Low complexity" evidence="1">
    <location>
        <begin position="25"/>
        <end position="40"/>
    </location>
</feature>
<dbReference type="SMART" id="SM00672">
    <property type="entry name" value="CAP10"/>
    <property type="match status" value="1"/>
</dbReference>
<feature type="compositionally biased region" description="Low complexity" evidence="1">
    <location>
        <begin position="859"/>
        <end position="871"/>
    </location>
</feature>
<evidence type="ECO:0000256" key="2">
    <source>
        <dbReference type="SAM" id="Phobius"/>
    </source>
</evidence>
<reference evidence="4" key="1">
    <citation type="submission" date="2023-10" db="EMBL/GenBank/DDBJ databases">
        <authorList>
            <person name="Noh H."/>
        </authorList>
    </citation>
    <scope>NUCLEOTIDE SEQUENCE</scope>
    <source>
        <strain evidence="4">DUCC4014</strain>
    </source>
</reference>
<feature type="compositionally biased region" description="Low complexity" evidence="1">
    <location>
        <begin position="833"/>
        <end position="843"/>
    </location>
</feature>
<feature type="compositionally biased region" description="Acidic residues" evidence="1">
    <location>
        <begin position="918"/>
        <end position="929"/>
    </location>
</feature>